<evidence type="ECO:0008006" key="3">
    <source>
        <dbReference type="Google" id="ProtNLM"/>
    </source>
</evidence>
<reference evidence="1 2" key="1">
    <citation type="journal article" date="2014" name="Genome Announc.">
        <title>Complete genome sequence of Magnetospirillum gryphiswaldense MSR-1.</title>
        <authorList>
            <person name="Wang X."/>
            <person name="Wang Q."/>
            <person name="Zhang W."/>
            <person name="Wang Y."/>
            <person name="Li L."/>
            <person name="Wen T."/>
            <person name="Zhang T."/>
            <person name="Zhang Y."/>
            <person name="Xu J."/>
            <person name="Hu J."/>
            <person name="Li S."/>
            <person name="Liu L."/>
            <person name="Liu J."/>
            <person name="Jiang W."/>
            <person name="Tian J."/>
            <person name="Li Y."/>
            <person name="Schuler D."/>
            <person name="Wang L."/>
            <person name="Li J."/>
        </authorList>
    </citation>
    <scope>NUCLEOTIDE SEQUENCE [LARGE SCALE GENOMIC DNA]</scope>
    <source>
        <strain evidence="2">DSM 6361 / JCM 21280 / NBRC 15271 / MSR-1</strain>
    </source>
</reference>
<gene>
    <name evidence="1" type="ordered locus">MGMSRv2__0755</name>
</gene>
<dbReference type="EMBL" id="HG794546">
    <property type="protein sequence ID" value="CDK97970.1"/>
    <property type="molecule type" value="Genomic_DNA"/>
</dbReference>
<dbReference type="eggNOG" id="COG1896">
    <property type="taxonomic scope" value="Bacteria"/>
</dbReference>
<evidence type="ECO:0000313" key="2">
    <source>
        <dbReference type="Proteomes" id="UP000018922"/>
    </source>
</evidence>
<dbReference type="AlphaFoldDB" id="V6EXG5"/>
<accession>V6EXG5</accession>
<name>V6EXG5_MAGGM</name>
<dbReference type="Proteomes" id="UP000018922">
    <property type="component" value="Chromosome I"/>
</dbReference>
<dbReference type="Gene3D" id="1.10.3210.10">
    <property type="entry name" value="Hypothetical protein af1432"/>
    <property type="match status" value="1"/>
</dbReference>
<proteinExistence type="predicted"/>
<dbReference type="HOGENOM" id="CLU_089999_0_0_5"/>
<dbReference type="KEGG" id="mgy:MGMSRv2__0755"/>
<keyword evidence="2" id="KW-1185">Reference proteome</keyword>
<dbReference type="SUPFAM" id="SSF109604">
    <property type="entry name" value="HD-domain/PDEase-like"/>
    <property type="match status" value="1"/>
</dbReference>
<dbReference type="STRING" id="1430440.MGMSRv2__0755"/>
<organism evidence="1 2">
    <name type="scientific">Magnetospirillum gryphiswaldense (strain DSM 6361 / JCM 21280 / NBRC 15271 / MSR-1)</name>
    <dbReference type="NCBI Taxonomy" id="431944"/>
    <lineage>
        <taxon>Bacteria</taxon>
        <taxon>Pseudomonadati</taxon>
        <taxon>Pseudomonadota</taxon>
        <taxon>Alphaproteobacteria</taxon>
        <taxon>Rhodospirillales</taxon>
        <taxon>Rhodospirillaceae</taxon>
        <taxon>Magnetospirillum</taxon>
    </lineage>
</organism>
<evidence type="ECO:0000313" key="1">
    <source>
        <dbReference type="EMBL" id="CDK97970.1"/>
    </source>
</evidence>
<protein>
    <recommendedName>
        <fullName evidence="3">Phosphohydrolase</fullName>
    </recommendedName>
</protein>
<sequence length="211" mass="23916">MTQARAWVLLRSKRRFDLLNPTPLDWELSDLAEGEARTFRWGGSSVWDWPLSVAQHSLLTLEIHRAAAPTGLSTALELANLVHDGAEALGVRWDPITPVKPFLGEGFHAMDRAIQRAIHLRLGLPPDLPVEWKKAIKDADRRAAAAEALHVAGWSPQEIRTTLKIRLAPLMDDPLVRRYGGTPWEPWPMRLAEERFLTELERLLRRHCPGN</sequence>